<dbReference type="InterPro" id="IPR037171">
    <property type="entry name" value="NagB/RpiA_transferase-like"/>
</dbReference>
<name>A0ABD2YL03_9GENT</name>
<dbReference type="Pfam" id="PF01008">
    <property type="entry name" value="IF-2B"/>
    <property type="match status" value="1"/>
</dbReference>
<dbReference type="EMBL" id="JBJUIK010000013">
    <property type="protein sequence ID" value="KAL3507601.1"/>
    <property type="molecule type" value="Genomic_DNA"/>
</dbReference>
<dbReference type="PANTHER" id="PTHR45859:SF2">
    <property type="entry name" value="TRANSLATION INITIATION FACTOR EIF-2B SUBUNIT BETA-LIKE"/>
    <property type="match status" value="1"/>
</dbReference>
<dbReference type="PANTHER" id="PTHR45859">
    <property type="entry name" value="TRANSLATION INITIATION FACTOR EIF-2B SUBUNIT BETA"/>
    <property type="match status" value="1"/>
</dbReference>
<dbReference type="AlphaFoldDB" id="A0ABD2YL03"/>
<dbReference type="Proteomes" id="UP001630127">
    <property type="component" value="Unassembled WGS sequence"/>
</dbReference>
<evidence type="ECO:0000256" key="4">
    <source>
        <dbReference type="RuleBase" id="RU003814"/>
    </source>
</evidence>
<proteinExistence type="inferred from homology"/>
<evidence type="ECO:0000256" key="2">
    <source>
        <dbReference type="ARBA" id="ARBA00044122"/>
    </source>
</evidence>
<keyword evidence="6" id="KW-1185">Reference proteome</keyword>
<comment type="caution">
    <text evidence="5">The sequence shown here is derived from an EMBL/GenBank/DDBJ whole genome shotgun (WGS) entry which is preliminary data.</text>
</comment>
<dbReference type="FunFam" id="3.40.50.10470:FF:000005">
    <property type="entry name" value="translation initiation factor eIF-2B subunit beta"/>
    <property type="match status" value="1"/>
</dbReference>
<dbReference type="InterPro" id="IPR042529">
    <property type="entry name" value="IF_2B-like_C"/>
</dbReference>
<accession>A0ABD2YL03</accession>
<gene>
    <name evidence="5" type="ORF">ACH5RR_032983</name>
</gene>
<comment type="similarity">
    <text evidence="1 4">Belongs to the eIF-2B alpha/beta/delta subunits family.</text>
</comment>
<sequence length="414" mass="44844">MPDIQGVVNEFIDKLKKRKVEGSLETAQLTAELLRSVISAQKLPPTNQAAALIEAVRDVGEKLIAANPVELSVGNIVRRVLHIIREEDVSLLTSDTGNLTLLPGGDEKETVGQGDQCDPFAAAIGAESLRPQLLHMLLGNMPNSAAACHTYSFGENAEEKSKSDIFGRSRKLKHDVIEAINVLIEDIDTSHELIGEQAVEHIHQSEVILTLGQSRTVLEFLRAAKDNKRSFRVFVAEGAPRYQGHALAQELVGRGLKTTVITDSAVFAMISRTNMVIVGVHAVMANGGVIAPVGMNMVALAAQKHAVPFVVVAGIHKLCPLYPDNPEVSSNNLRSPSELLEFGEFSACMDFGCLGGAPLVHVMNPVFDYVPPELVSLIITDIGGHKPSYVYRLINDYYSSEDFVLNPKDASLKV</sequence>
<protein>
    <recommendedName>
        <fullName evidence="2">Translation initiation factor eIF2B subunit beta</fullName>
    </recommendedName>
    <alternativeName>
        <fullName evidence="3">eIF2B GDP-GTP exchange factor subunit beta</fullName>
    </alternativeName>
</protein>
<organism evidence="5 6">
    <name type="scientific">Cinchona calisaya</name>
    <dbReference type="NCBI Taxonomy" id="153742"/>
    <lineage>
        <taxon>Eukaryota</taxon>
        <taxon>Viridiplantae</taxon>
        <taxon>Streptophyta</taxon>
        <taxon>Embryophyta</taxon>
        <taxon>Tracheophyta</taxon>
        <taxon>Spermatophyta</taxon>
        <taxon>Magnoliopsida</taxon>
        <taxon>eudicotyledons</taxon>
        <taxon>Gunneridae</taxon>
        <taxon>Pentapetalae</taxon>
        <taxon>asterids</taxon>
        <taxon>lamiids</taxon>
        <taxon>Gentianales</taxon>
        <taxon>Rubiaceae</taxon>
        <taxon>Cinchonoideae</taxon>
        <taxon>Cinchoneae</taxon>
        <taxon>Cinchona</taxon>
    </lineage>
</organism>
<dbReference type="InterPro" id="IPR000649">
    <property type="entry name" value="IF-2B-related"/>
</dbReference>
<reference evidence="5 6" key="1">
    <citation type="submission" date="2024-11" db="EMBL/GenBank/DDBJ databases">
        <title>A near-complete genome assembly of Cinchona calisaya.</title>
        <authorList>
            <person name="Lian D.C."/>
            <person name="Zhao X.W."/>
            <person name="Wei L."/>
        </authorList>
    </citation>
    <scope>NUCLEOTIDE SEQUENCE [LARGE SCALE GENOMIC DNA]</scope>
    <source>
        <tissue evidence="5">Nenye</tissue>
    </source>
</reference>
<dbReference type="SUPFAM" id="SSF100950">
    <property type="entry name" value="NagB/RpiA/CoA transferase-like"/>
    <property type="match status" value="1"/>
</dbReference>
<evidence type="ECO:0000256" key="1">
    <source>
        <dbReference type="ARBA" id="ARBA00007251"/>
    </source>
</evidence>
<dbReference type="Gene3D" id="3.40.50.10470">
    <property type="entry name" value="Translation initiation factor eif-2b, domain 2"/>
    <property type="match status" value="1"/>
</dbReference>
<evidence type="ECO:0000256" key="3">
    <source>
        <dbReference type="ARBA" id="ARBA00044228"/>
    </source>
</evidence>
<evidence type="ECO:0000313" key="5">
    <source>
        <dbReference type="EMBL" id="KAL3507601.1"/>
    </source>
</evidence>
<evidence type="ECO:0000313" key="6">
    <source>
        <dbReference type="Proteomes" id="UP001630127"/>
    </source>
</evidence>
<dbReference type="InterPro" id="IPR051855">
    <property type="entry name" value="eIF2B_beta_subunit"/>
</dbReference>